<dbReference type="InterPro" id="IPR038084">
    <property type="entry name" value="PduO/GlcC-like_sf"/>
</dbReference>
<dbReference type="Gene3D" id="3.30.450.150">
    <property type="entry name" value="Haem-degrading domain"/>
    <property type="match status" value="1"/>
</dbReference>
<dbReference type="InterPro" id="IPR052517">
    <property type="entry name" value="GlcG_carb_metab_protein"/>
</dbReference>
<sequence>MTLSLSLDDARRMAAAAETHARQNGTSVVVTILDAGGHVILTERMEGAQLASLALAQRKAVSAIYYKRPSRAFEQALAGGRTAVLALPDAMPAGGGIPLMQDGVVYGAIGVSGGNNDQDQAAAEAGVAALARP</sequence>
<organism evidence="1 2">
    <name type="scientific">Tanticharoenia sakaeratensis NBRC 103193</name>
    <dbReference type="NCBI Taxonomy" id="1231623"/>
    <lineage>
        <taxon>Bacteria</taxon>
        <taxon>Pseudomonadati</taxon>
        <taxon>Pseudomonadota</taxon>
        <taxon>Alphaproteobacteria</taxon>
        <taxon>Acetobacterales</taxon>
        <taxon>Acetobacteraceae</taxon>
        <taxon>Tanticharoenia</taxon>
    </lineage>
</organism>
<dbReference type="InterPro" id="IPR005624">
    <property type="entry name" value="PduO/GlcC-like"/>
</dbReference>
<evidence type="ECO:0008006" key="3">
    <source>
        <dbReference type="Google" id="ProtNLM"/>
    </source>
</evidence>
<gene>
    <name evidence="1" type="ORF">Tasa_003_068</name>
</gene>
<dbReference type="Proteomes" id="UP000032679">
    <property type="component" value="Unassembled WGS sequence"/>
</dbReference>
<dbReference type="SUPFAM" id="SSF143744">
    <property type="entry name" value="GlcG-like"/>
    <property type="match status" value="1"/>
</dbReference>
<dbReference type="AlphaFoldDB" id="A0A0D6MHG0"/>
<comment type="caution">
    <text evidence="1">The sequence shown here is derived from an EMBL/GenBank/DDBJ whole genome shotgun (WGS) entry which is preliminary data.</text>
</comment>
<proteinExistence type="predicted"/>
<accession>A0A0D6MHG0</accession>
<keyword evidence="2" id="KW-1185">Reference proteome</keyword>
<dbReference type="EMBL" id="BALE01000003">
    <property type="protein sequence ID" value="GAN52890.1"/>
    <property type="molecule type" value="Genomic_DNA"/>
</dbReference>
<evidence type="ECO:0000313" key="2">
    <source>
        <dbReference type="Proteomes" id="UP000032679"/>
    </source>
</evidence>
<reference evidence="1 2" key="1">
    <citation type="submission" date="2012-10" db="EMBL/GenBank/DDBJ databases">
        <title>Genome sequencing of Tanticharoenia sakaeratensis NBRC 103193.</title>
        <authorList>
            <person name="Azuma Y."/>
            <person name="Hadano H."/>
            <person name="Hirakawa H."/>
            <person name="Matsushita K."/>
        </authorList>
    </citation>
    <scope>NUCLEOTIDE SEQUENCE [LARGE SCALE GENOMIC DNA]</scope>
    <source>
        <strain evidence="1 2">NBRC 103193</strain>
    </source>
</reference>
<dbReference type="STRING" id="1231623.Tasa_003_068"/>
<dbReference type="PANTHER" id="PTHR34309:SF1">
    <property type="entry name" value="PROTEIN GLCG"/>
    <property type="match status" value="1"/>
</dbReference>
<dbReference type="PANTHER" id="PTHR34309">
    <property type="entry name" value="SLR1406 PROTEIN"/>
    <property type="match status" value="1"/>
</dbReference>
<dbReference type="Pfam" id="PF03928">
    <property type="entry name" value="HbpS-like"/>
    <property type="match status" value="1"/>
</dbReference>
<dbReference type="RefSeq" id="WP_241767571.1">
    <property type="nucleotide sequence ID" value="NZ_BALE01000003.1"/>
</dbReference>
<evidence type="ECO:0000313" key="1">
    <source>
        <dbReference type="EMBL" id="GAN52890.1"/>
    </source>
</evidence>
<name>A0A0D6MHG0_9PROT</name>
<protein>
    <recommendedName>
        <fullName evidence="3">GlcG protein</fullName>
    </recommendedName>
</protein>